<accession>A0A8T9CC61</accession>
<feature type="signal peptide" evidence="4">
    <location>
        <begin position="1"/>
        <end position="19"/>
    </location>
</feature>
<evidence type="ECO:0000256" key="3">
    <source>
        <dbReference type="RuleBase" id="RU003968"/>
    </source>
</evidence>
<dbReference type="PROSITE" id="PS00623">
    <property type="entry name" value="GMC_OXRED_1"/>
    <property type="match status" value="1"/>
</dbReference>
<dbReference type="InterPro" id="IPR007867">
    <property type="entry name" value="GMC_OxRtase_C"/>
</dbReference>
<dbReference type="SUPFAM" id="SSF54373">
    <property type="entry name" value="FAD-linked reductases, C-terminal domain"/>
    <property type="match status" value="1"/>
</dbReference>
<dbReference type="InterPro" id="IPR000172">
    <property type="entry name" value="GMC_OxRdtase_N"/>
</dbReference>
<keyword evidence="3" id="KW-0285">Flavoprotein</keyword>
<evidence type="ECO:0000259" key="6">
    <source>
        <dbReference type="PROSITE" id="PS00624"/>
    </source>
</evidence>
<comment type="cofactor">
    <cofactor evidence="2">
        <name>FAD</name>
        <dbReference type="ChEBI" id="CHEBI:57692"/>
    </cofactor>
</comment>
<gene>
    <name evidence="7" type="primary">CDH-1_5</name>
    <name evidence="7" type="ORF">LSUE1_G006188</name>
</gene>
<dbReference type="PANTHER" id="PTHR47190:SF1">
    <property type="entry name" value="GLUCOSE-METHANOL-CHOLINE OXIDOREDUCTASE N-TERMINAL DOMAIN-CONTAINING PROTEIN"/>
    <property type="match status" value="1"/>
</dbReference>
<feature type="chain" id="PRO_5035939688" evidence="4">
    <location>
        <begin position="20"/>
        <end position="559"/>
    </location>
</feature>
<dbReference type="InterPro" id="IPR053208">
    <property type="entry name" value="GMC_Oxidoreductase_CD"/>
</dbReference>
<dbReference type="PANTHER" id="PTHR47190">
    <property type="entry name" value="DEHYDROGENASE, PUTATIVE-RELATED"/>
    <property type="match status" value="1"/>
</dbReference>
<dbReference type="OrthoDB" id="413885at2759"/>
<evidence type="ECO:0000256" key="1">
    <source>
        <dbReference type="ARBA" id="ARBA00010790"/>
    </source>
</evidence>
<dbReference type="Gene3D" id="3.50.50.60">
    <property type="entry name" value="FAD/NAD(P)-binding domain"/>
    <property type="match status" value="1"/>
</dbReference>
<name>A0A8T9CC61_9HELO</name>
<dbReference type="SUPFAM" id="SSF51905">
    <property type="entry name" value="FAD/NAD(P)-binding domain"/>
    <property type="match status" value="1"/>
</dbReference>
<evidence type="ECO:0000259" key="5">
    <source>
        <dbReference type="PROSITE" id="PS00623"/>
    </source>
</evidence>
<evidence type="ECO:0000313" key="7">
    <source>
        <dbReference type="EMBL" id="TVY80503.1"/>
    </source>
</evidence>
<evidence type="ECO:0000256" key="2">
    <source>
        <dbReference type="PIRSR" id="PIRSR000137-2"/>
    </source>
</evidence>
<reference evidence="7 8" key="1">
    <citation type="submission" date="2018-05" db="EMBL/GenBank/DDBJ databases">
        <title>Genome sequencing and assembly of the regulated plant pathogen Lachnellula willkommii and related sister species for the development of diagnostic species identification markers.</title>
        <authorList>
            <person name="Giroux E."/>
            <person name="Bilodeau G."/>
        </authorList>
    </citation>
    <scope>NUCLEOTIDE SEQUENCE [LARGE SCALE GENOMIC DNA]</scope>
    <source>
        <strain evidence="7 8">CBS 268.59</strain>
    </source>
</reference>
<dbReference type="GO" id="GO:0050660">
    <property type="term" value="F:flavin adenine dinucleotide binding"/>
    <property type="evidence" value="ECO:0007669"/>
    <property type="project" value="InterPro"/>
</dbReference>
<feature type="binding site" evidence="2">
    <location>
        <begin position="531"/>
        <end position="532"/>
    </location>
    <ligand>
        <name>FAD</name>
        <dbReference type="ChEBI" id="CHEBI:57692"/>
    </ligand>
</feature>
<dbReference type="AlphaFoldDB" id="A0A8T9CC61"/>
<comment type="similarity">
    <text evidence="1 3">Belongs to the GMC oxidoreductase family.</text>
</comment>
<keyword evidence="2 3" id="KW-0274">FAD</keyword>
<feature type="domain" description="Glucose-methanol-choline oxidoreductase N-terminal" evidence="6">
    <location>
        <begin position="276"/>
        <end position="290"/>
    </location>
</feature>
<keyword evidence="4" id="KW-0732">Signal</keyword>
<dbReference type="EMBL" id="QGMK01000671">
    <property type="protein sequence ID" value="TVY80503.1"/>
    <property type="molecule type" value="Genomic_DNA"/>
</dbReference>
<dbReference type="PIRSF" id="PIRSF000137">
    <property type="entry name" value="Alcohol_oxidase"/>
    <property type="match status" value="1"/>
</dbReference>
<dbReference type="PROSITE" id="PS00624">
    <property type="entry name" value="GMC_OXRED_2"/>
    <property type="match status" value="1"/>
</dbReference>
<dbReference type="Gene3D" id="3.30.410.10">
    <property type="entry name" value="Cholesterol Oxidase, domain 2"/>
    <property type="match status" value="1"/>
</dbReference>
<dbReference type="Proteomes" id="UP000469558">
    <property type="component" value="Unassembled WGS sequence"/>
</dbReference>
<feature type="domain" description="Glucose-methanol-choline oxidoreductase N-terminal" evidence="5">
    <location>
        <begin position="109"/>
        <end position="132"/>
    </location>
</feature>
<proteinExistence type="inferred from homology"/>
<dbReference type="InterPro" id="IPR036188">
    <property type="entry name" value="FAD/NAD-bd_sf"/>
</dbReference>
<dbReference type="GO" id="GO:0016614">
    <property type="term" value="F:oxidoreductase activity, acting on CH-OH group of donors"/>
    <property type="evidence" value="ECO:0007669"/>
    <property type="project" value="InterPro"/>
</dbReference>
<evidence type="ECO:0000313" key="8">
    <source>
        <dbReference type="Proteomes" id="UP000469558"/>
    </source>
</evidence>
<dbReference type="Pfam" id="PF00732">
    <property type="entry name" value="GMC_oxred_N"/>
    <property type="match status" value="1"/>
</dbReference>
<comment type="caution">
    <text evidence="7">The sequence shown here is derived from an EMBL/GenBank/DDBJ whole genome shotgun (WGS) entry which is preliminary data.</text>
</comment>
<dbReference type="InterPro" id="IPR012132">
    <property type="entry name" value="GMC_OxRdtase"/>
</dbReference>
<evidence type="ECO:0000256" key="4">
    <source>
        <dbReference type="SAM" id="SignalP"/>
    </source>
</evidence>
<dbReference type="Pfam" id="PF05199">
    <property type="entry name" value="GMC_oxred_C"/>
    <property type="match status" value="1"/>
</dbReference>
<keyword evidence="8" id="KW-1185">Reference proteome</keyword>
<sequence>MYLGNIFLVASAIVRTATADWTTGQWDTIIVGAGPAGIIVGKRMADAGLRTLLLEAGGPSYGITGGDLDDRRPDWLNGTNLTRVDVPGLYKSIFAKSDNLTCSLNSYGGCAIGGGSAINAGLFFEPPASDYDLYFPLGWKSKDVKNATARLYSSQVSTNLTSQNGVRHLQTGYIAARKWLVDGLGFKDVDINAKADDKTEVFGHPIFDYANGQRGGPTVTYLQSVLHKSNFQLHTGVQVIRVERNCSQATGVTTMINGTERFIPIASNGRVILSSGAIQSPSLLMFSGIGEPSVLSKLKAAGKLSPNIRPPNWINSTAIGAGLFDNPNTFIELEGPSIQSYTYSYDSPPPADKDLYLQHRSGPYSFASETSVFWDRITRPDGSIAAFQGTIDSSGYGEYTSNNTITLNIYGTSGMKSTGNVVLSDTFAPGPDSKVYYGNPIDSENIAAFIHKIFQGLPSSGLTPLNIPENATQAEIQKYITTYSQYAVGSVNHWSSSCRIGDCVDVNTTVVGMKNLHVVDASIVEPLTVNPQFGVMVAAERASELILGMLGNKVGQVQV</sequence>
<feature type="binding site" evidence="2">
    <location>
        <position position="239"/>
    </location>
    <ligand>
        <name>FAD</name>
        <dbReference type="ChEBI" id="CHEBI:57692"/>
    </ligand>
</feature>
<protein>
    <submittedName>
        <fullName evidence="7">Cellobiose dehydrogenase</fullName>
    </submittedName>
</protein>
<dbReference type="PRINTS" id="PR00411">
    <property type="entry name" value="PNDRDTASEI"/>
</dbReference>
<organism evidence="7 8">
    <name type="scientific">Lachnellula suecica</name>
    <dbReference type="NCBI Taxonomy" id="602035"/>
    <lineage>
        <taxon>Eukaryota</taxon>
        <taxon>Fungi</taxon>
        <taxon>Dikarya</taxon>
        <taxon>Ascomycota</taxon>
        <taxon>Pezizomycotina</taxon>
        <taxon>Leotiomycetes</taxon>
        <taxon>Helotiales</taxon>
        <taxon>Lachnaceae</taxon>
        <taxon>Lachnellula</taxon>
    </lineage>
</organism>